<gene>
    <name evidence="1" type="ORF">CLOSTMETH_01213</name>
</gene>
<proteinExistence type="predicted"/>
<dbReference type="AlphaFoldDB" id="C0EBJ5"/>
<keyword evidence="2" id="KW-1185">Reference proteome</keyword>
<protein>
    <submittedName>
        <fullName evidence="1">Uncharacterized protein</fullName>
    </submittedName>
</protein>
<evidence type="ECO:0000313" key="2">
    <source>
        <dbReference type="Proteomes" id="UP000003340"/>
    </source>
</evidence>
<reference evidence="1 2" key="1">
    <citation type="submission" date="2009-01" db="EMBL/GenBank/DDBJ databases">
        <authorList>
            <person name="Fulton L."/>
            <person name="Clifton S."/>
            <person name="Fulton B."/>
            <person name="Xu J."/>
            <person name="Minx P."/>
            <person name="Pepin K.H."/>
            <person name="Johnson M."/>
            <person name="Bhonagiri V."/>
            <person name="Nash W.E."/>
            <person name="Mardis E.R."/>
            <person name="Wilson R.K."/>
        </authorList>
    </citation>
    <scope>NUCLEOTIDE SEQUENCE [LARGE SCALE GENOMIC DNA]</scope>
    <source>
        <strain evidence="1 2">DSM 5476</strain>
    </source>
</reference>
<reference evidence="1 2" key="2">
    <citation type="submission" date="2009-02" db="EMBL/GenBank/DDBJ databases">
        <title>Draft genome sequence of Clostridium methylpentosum (DSM 5476).</title>
        <authorList>
            <person name="Sudarsanam P."/>
            <person name="Ley R."/>
            <person name="Guruge J."/>
            <person name="Turnbaugh P.J."/>
            <person name="Mahowald M."/>
            <person name="Liep D."/>
            <person name="Gordon J."/>
        </authorList>
    </citation>
    <scope>NUCLEOTIDE SEQUENCE [LARGE SCALE GENOMIC DNA]</scope>
    <source>
        <strain evidence="1 2">DSM 5476</strain>
    </source>
</reference>
<dbReference type="Proteomes" id="UP000003340">
    <property type="component" value="Unassembled WGS sequence"/>
</dbReference>
<dbReference type="STRING" id="537013.CLOSTMETH_01213"/>
<accession>C0EBJ5</accession>
<sequence>MFSASVDNMEIRIFFCAGLAAMKWMDAEFPGRTCLFSGSRRGIAGAGCRLSDFYLDGMQKRAGVFQPV</sequence>
<comment type="caution">
    <text evidence="1">The sequence shown here is derived from an EMBL/GenBank/DDBJ whole genome shotgun (WGS) entry which is preliminary data.</text>
</comment>
<name>C0EBJ5_9FIRM</name>
<dbReference type="EMBL" id="ACEC01000043">
    <property type="protein sequence ID" value="EEG31113.1"/>
    <property type="molecule type" value="Genomic_DNA"/>
</dbReference>
<organism evidence="1 2">
    <name type="scientific">[Clostridium] methylpentosum DSM 5476</name>
    <dbReference type="NCBI Taxonomy" id="537013"/>
    <lineage>
        <taxon>Bacteria</taxon>
        <taxon>Bacillati</taxon>
        <taxon>Bacillota</taxon>
        <taxon>Clostridia</taxon>
        <taxon>Eubacteriales</taxon>
        <taxon>Oscillospiraceae</taxon>
        <taxon>Oscillospiraceae incertae sedis</taxon>
    </lineage>
</organism>
<evidence type="ECO:0000313" key="1">
    <source>
        <dbReference type="EMBL" id="EEG31113.1"/>
    </source>
</evidence>
<dbReference type="HOGENOM" id="CLU_2786545_0_0_9"/>